<evidence type="ECO:0000313" key="2">
    <source>
        <dbReference type="EMBL" id="KJA22256.1"/>
    </source>
</evidence>
<gene>
    <name evidence="2" type="ORF">HYPSUDRAFT_87502</name>
</gene>
<evidence type="ECO:0000313" key="3">
    <source>
        <dbReference type="Proteomes" id="UP000054270"/>
    </source>
</evidence>
<feature type="transmembrane region" description="Helical" evidence="1">
    <location>
        <begin position="174"/>
        <end position="192"/>
    </location>
</feature>
<keyword evidence="1" id="KW-0812">Transmembrane</keyword>
<dbReference type="EMBL" id="KN817551">
    <property type="protein sequence ID" value="KJA22256.1"/>
    <property type="molecule type" value="Genomic_DNA"/>
</dbReference>
<feature type="transmembrane region" description="Helical" evidence="1">
    <location>
        <begin position="257"/>
        <end position="277"/>
    </location>
</feature>
<feature type="transmembrane region" description="Helical" evidence="1">
    <location>
        <begin position="18"/>
        <end position="40"/>
    </location>
</feature>
<keyword evidence="1" id="KW-1133">Transmembrane helix</keyword>
<feature type="transmembrane region" description="Helical" evidence="1">
    <location>
        <begin position="46"/>
        <end position="63"/>
    </location>
</feature>
<dbReference type="OMA" id="RSDDFVH"/>
<feature type="transmembrane region" description="Helical" evidence="1">
    <location>
        <begin position="132"/>
        <end position="154"/>
    </location>
</feature>
<organism evidence="2 3">
    <name type="scientific">Hypholoma sublateritium (strain FD-334 SS-4)</name>
    <dbReference type="NCBI Taxonomy" id="945553"/>
    <lineage>
        <taxon>Eukaryota</taxon>
        <taxon>Fungi</taxon>
        <taxon>Dikarya</taxon>
        <taxon>Basidiomycota</taxon>
        <taxon>Agaricomycotina</taxon>
        <taxon>Agaricomycetes</taxon>
        <taxon>Agaricomycetidae</taxon>
        <taxon>Agaricales</taxon>
        <taxon>Agaricineae</taxon>
        <taxon>Strophariaceae</taxon>
        <taxon>Hypholoma</taxon>
    </lineage>
</organism>
<reference evidence="3" key="1">
    <citation type="submission" date="2014-04" db="EMBL/GenBank/DDBJ databases">
        <title>Evolutionary Origins and Diversification of the Mycorrhizal Mutualists.</title>
        <authorList>
            <consortium name="DOE Joint Genome Institute"/>
            <consortium name="Mycorrhizal Genomics Consortium"/>
            <person name="Kohler A."/>
            <person name="Kuo A."/>
            <person name="Nagy L.G."/>
            <person name="Floudas D."/>
            <person name="Copeland A."/>
            <person name="Barry K.W."/>
            <person name="Cichocki N."/>
            <person name="Veneault-Fourrey C."/>
            <person name="LaButti K."/>
            <person name="Lindquist E.A."/>
            <person name="Lipzen A."/>
            <person name="Lundell T."/>
            <person name="Morin E."/>
            <person name="Murat C."/>
            <person name="Riley R."/>
            <person name="Ohm R."/>
            <person name="Sun H."/>
            <person name="Tunlid A."/>
            <person name="Henrissat B."/>
            <person name="Grigoriev I.V."/>
            <person name="Hibbett D.S."/>
            <person name="Martin F."/>
        </authorList>
    </citation>
    <scope>NUCLEOTIDE SEQUENCE [LARGE SCALE GENOMIC DNA]</scope>
    <source>
        <strain evidence="3">FD-334 SS-4</strain>
    </source>
</reference>
<keyword evidence="1" id="KW-0472">Membrane</keyword>
<accession>A0A0D2P0M5</accession>
<proteinExistence type="predicted"/>
<sequence length="309" mass="33454">MVSTSVQKTVVGGQVSSVLLEVFLYGIYATVYAGTMYIYLSKKSSINYYVLASITSLFLLNGLKTMGQWATVIEIVAMNASQNVLATAYLFVVYGASTGANISLVSCYPITVIADGLMIWRCYKVWGDSLRIIAVLLLLVLAEAALYAASVIVIFGPNGPSSASRSMFDTLETAGLLVAVATTILSALLIFYRIHSISQKNVLHGGGGRYTRIVYLLTESSALYVIGLLLYAIPVAVPITDANMLWREGWASYSDPIFIFSSGMAPTIMVACISLTADDDVHEAPSHISTLKFHVQSTHVYLSRHESDI</sequence>
<keyword evidence="3" id="KW-1185">Reference proteome</keyword>
<protein>
    <submittedName>
        <fullName evidence="2">Uncharacterized protein</fullName>
    </submittedName>
</protein>
<feature type="transmembrane region" description="Helical" evidence="1">
    <location>
        <begin position="213"/>
        <end position="237"/>
    </location>
</feature>
<name>A0A0D2P0M5_HYPSF</name>
<dbReference type="OrthoDB" id="2873242at2759"/>
<dbReference type="AlphaFoldDB" id="A0A0D2P0M5"/>
<evidence type="ECO:0000256" key="1">
    <source>
        <dbReference type="SAM" id="Phobius"/>
    </source>
</evidence>
<dbReference type="Proteomes" id="UP000054270">
    <property type="component" value="Unassembled WGS sequence"/>
</dbReference>